<keyword evidence="4 7" id="KW-0812">Transmembrane</keyword>
<organism evidence="8 9">
    <name type="scientific">Larinioides sclopetarius</name>
    <dbReference type="NCBI Taxonomy" id="280406"/>
    <lineage>
        <taxon>Eukaryota</taxon>
        <taxon>Metazoa</taxon>
        <taxon>Ecdysozoa</taxon>
        <taxon>Arthropoda</taxon>
        <taxon>Chelicerata</taxon>
        <taxon>Arachnida</taxon>
        <taxon>Araneae</taxon>
        <taxon>Araneomorphae</taxon>
        <taxon>Entelegynae</taxon>
        <taxon>Araneoidea</taxon>
        <taxon>Araneidae</taxon>
        <taxon>Larinioides</taxon>
    </lineage>
</organism>
<proteinExistence type="inferred from homology"/>
<evidence type="ECO:0000256" key="6">
    <source>
        <dbReference type="ARBA" id="ARBA00023136"/>
    </source>
</evidence>
<evidence type="ECO:0000256" key="4">
    <source>
        <dbReference type="ARBA" id="ARBA00022692"/>
    </source>
</evidence>
<sequence>MKDSVPAIVDQKGDTKVLPDDDDPWAPSLEFNEQGPRWGELTGAQKVKSVAVGISKALALVFLLWAFICSLDFLSTSFRLVGGRQAGRVFRESELLRNPVVGLMIGVLATVLVQSSSTSTSVVVTMVGTHLLTVRDAVPIIMGANIGTSVTNTVVSLGQASDRREFRRAFAAATIHDMFNWLAVIVLLPLEVATGYLEKLTGAIMASGEWHQAEGGGGQKQAFLQTITKPITLWIVQLDKKVLEKLASGQLNETEDVSLLKACYKNETRIPLLTSLHEASNQNFSIIHV</sequence>
<evidence type="ECO:0000313" key="9">
    <source>
        <dbReference type="Proteomes" id="UP001497382"/>
    </source>
</evidence>
<keyword evidence="5 7" id="KW-1133">Transmembrane helix</keyword>
<evidence type="ECO:0000256" key="2">
    <source>
        <dbReference type="ARBA" id="ARBA00005808"/>
    </source>
</evidence>
<dbReference type="InterPro" id="IPR003841">
    <property type="entry name" value="Na/Pi_transpt"/>
</dbReference>
<evidence type="ECO:0000313" key="8">
    <source>
        <dbReference type="EMBL" id="CAL1278365.1"/>
    </source>
</evidence>
<evidence type="ECO:0000256" key="5">
    <source>
        <dbReference type="ARBA" id="ARBA00022989"/>
    </source>
</evidence>
<name>A0AAV2A2U7_9ARAC</name>
<reference evidence="8 9" key="1">
    <citation type="submission" date="2024-04" db="EMBL/GenBank/DDBJ databases">
        <authorList>
            <person name="Rising A."/>
            <person name="Reimegard J."/>
            <person name="Sonavane S."/>
            <person name="Akerstrom W."/>
            <person name="Nylinder S."/>
            <person name="Hedman E."/>
            <person name="Kallberg Y."/>
        </authorList>
    </citation>
    <scope>NUCLEOTIDE SEQUENCE [LARGE SCALE GENOMIC DNA]</scope>
</reference>
<dbReference type="GO" id="GO:0005436">
    <property type="term" value="F:sodium:phosphate symporter activity"/>
    <property type="evidence" value="ECO:0007669"/>
    <property type="project" value="InterPro"/>
</dbReference>
<keyword evidence="3" id="KW-1003">Cell membrane</keyword>
<keyword evidence="9" id="KW-1185">Reference proteome</keyword>
<dbReference type="GO" id="GO:0044341">
    <property type="term" value="P:sodium-dependent phosphate transport"/>
    <property type="evidence" value="ECO:0007669"/>
    <property type="project" value="InterPro"/>
</dbReference>
<dbReference type="Pfam" id="PF02690">
    <property type="entry name" value="Na_Pi_cotrans"/>
    <property type="match status" value="1"/>
</dbReference>
<comment type="similarity">
    <text evidence="2">Belongs to the SLC34A transporter family.</text>
</comment>
<feature type="transmembrane region" description="Helical" evidence="7">
    <location>
        <begin position="50"/>
        <end position="74"/>
    </location>
</feature>
<dbReference type="EMBL" id="CAXIEN010000111">
    <property type="protein sequence ID" value="CAL1278365.1"/>
    <property type="molecule type" value="Genomic_DNA"/>
</dbReference>
<protein>
    <submittedName>
        <fullName evidence="8">Uncharacterized protein</fullName>
    </submittedName>
</protein>
<dbReference type="GO" id="GO:0016324">
    <property type="term" value="C:apical plasma membrane"/>
    <property type="evidence" value="ECO:0007669"/>
    <property type="project" value="UniProtKB-SubCell"/>
</dbReference>
<dbReference type="Proteomes" id="UP001497382">
    <property type="component" value="Unassembled WGS sequence"/>
</dbReference>
<evidence type="ECO:0000256" key="7">
    <source>
        <dbReference type="SAM" id="Phobius"/>
    </source>
</evidence>
<comment type="caution">
    <text evidence="8">The sequence shown here is derived from an EMBL/GenBank/DDBJ whole genome shotgun (WGS) entry which is preliminary data.</text>
</comment>
<feature type="transmembrane region" description="Helical" evidence="7">
    <location>
        <begin position="95"/>
        <end position="117"/>
    </location>
</feature>
<dbReference type="PANTHER" id="PTHR10010:SF46">
    <property type="entry name" value="SODIUM-DEPENDENT PHOSPHATE TRANSPORT PROTEIN 2B"/>
    <property type="match status" value="1"/>
</dbReference>
<evidence type="ECO:0000256" key="1">
    <source>
        <dbReference type="ARBA" id="ARBA00004424"/>
    </source>
</evidence>
<feature type="transmembrane region" description="Helical" evidence="7">
    <location>
        <begin position="137"/>
        <end position="157"/>
    </location>
</feature>
<accession>A0AAV2A2U7</accession>
<dbReference type="AlphaFoldDB" id="A0AAV2A2U7"/>
<gene>
    <name evidence="8" type="ORF">LARSCL_LOCUS9738</name>
</gene>
<dbReference type="PANTHER" id="PTHR10010">
    <property type="entry name" value="SOLUTE CARRIER FAMILY 34 SODIUM PHOSPHATE , MEMBER 2-RELATED"/>
    <property type="match status" value="1"/>
</dbReference>
<feature type="transmembrane region" description="Helical" evidence="7">
    <location>
        <begin position="178"/>
        <end position="197"/>
    </location>
</feature>
<comment type="subcellular location">
    <subcellularLocation>
        <location evidence="1">Apical cell membrane</location>
        <topology evidence="1">Multi-pass membrane protein</topology>
    </subcellularLocation>
</comment>
<keyword evidence="6 7" id="KW-0472">Membrane</keyword>
<evidence type="ECO:0000256" key="3">
    <source>
        <dbReference type="ARBA" id="ARBA00022475"/>
    </source>
</evidence>